<dbReference type="AlphaFoldDB" id="A0A2J6RCR4"/>
<dbReference type="EMBL" id="KZ613951">
    <property type="protein sequence ID" value="PMD36301.1"/>
    <property type="molecule type" value="Genomic_DNA"/>
</dbReference>
<evidence type="ECO:0000313" key="1">
    <source>
        <dbReference type="EMBL" id="PMD36301.1"/>
    </source>
</evidence>
<proteinExistence type="predicted"/>
<name>A0A2J6RCR4_HYAVF</name>
<organism evidence="1 2">
    <name type="scientific">Hyaloscypha variabilis (strain UAMH 11265 / GT02V1 / F)</name>
    <name type="common">Meliniomyces variabilis</name>
    <dbReference type="NCBI Taxonomy" id="1149755"/>
    <lineage>
        <taxon>Eukaryota</taxon>
        <taxon>Fungi</taxon>
        <taxon>Dikarya</taxon>
        <taxon>Ascomycota</taxon>
        <taxon>Pezizomycotina</taxon>
        <taxon>Leotiomycetes</taxon>
        <taxon>Helotiales</taxon>
        <taxon>Hyaloscyphaceae</taxon>
        <taxon>Hyaloscypha</taxon>
        <taxon>Hyaloscypha variabilis</taxon>
    </lineage>
</organism>
<keyword evidence="2" id="KW-1185">Reference proteome</keyword>
<accession>A0A2J6RCR4</accession>
<gene>
    <name evidence="1" type="ORF">L207DRAFT_516006</name>
</gene>
<evidence type="ECO:0008006" key="3">
    <source>
        <dbReference type="Google" id="ProtNLM"/>
    </source>
</evidence>
<sequence>MSIPIGVGAGDIATLIILCADLVVRLRKLSDTYSSIKENAGALHMLFSDLDHVLSQFQDIPPFYEETLYDIRVNCHKTLTDVSVEIERFEDMQNVGRVERWARKLRLGVRNKEPELGAKIKDHRDVVVQLLMLFKQYVLFLDESDFAH</sequence>
<dbReference type="Proteomes" id="UP000235786">
    <property type="component" value="Unassembled WGS sequence"/>
</dbReference>
<reference evidence="1 2" key="1">
    <citation type="submission" date="2016-04" db="EMBL/GenBank/DDBJ databases">
        <title>A degradative enzymes factory behind the ericoid mycorrhizal symbiosis.</title>
        <authorList>
            <consortium name="DOE Joint Genome Institute"/>
            <person name="Martino E."/>
            <person name="Morin E."/>
            <person name="Grelet G."/>
            <person name="Kuo A."/>
            <person name="Kohler A."/>
            <person name="Daghino S."/>
            <person name="Barry K."/>
            <person name="Choi C."/>
            <person name="Cichocki N."/>
            <person name="Clum A."/>
            <person name="Copeland A."/>
            <person name="Hainaut M."/>
            <person name="Haridas S."/>
            <person name="Labutti K."/>
            <person name="Lindquist E."/>
            <person name="Lipzen A."/>
            <person name="Khouja H.-R."/>
            <person name="Murat C."/>
            <person name="Ohm R."/>
            <person name="Olson A."/>
            <person name="Spatafora J."/>
            <person name="Veneault-Fourrey C."/>
            <person name="Henrissat B."/>
            <person name="Grigoriev I."/>
            <person name="Martin F."/>
            <person name="Perotto S."/>
        </authorList>
    </citation>
    <scope>NUCLEOTIDE SEQUENCE [LARGE SCALE GENOMIC DNA]</scope>
    <source>
        <strain evidence="1 2">F</strain>
    </source>
</reference>
<evidence type="ECO:0000313" key="2">
    <source>
        <dbReference type="Proteomes" id="UP000235786"/>
    </source>
</evidence>
<protein>
    <recommendedName>
        <fullName evidence="3">Fungal N-terminal domain-containing protein</fullName>
    </recommendedName>
</protein>